<dbReference type="EMBL" id="JALLPJ020000410">
    <property type="protein sequence ID" value="KAL3793017.1"/>
    <property type="molecule type" value="Genomic_DNA"/>
</dbReference>
<feature type="compositionally biased region" description="Low complexity" evidence="2">
    <location>
        <begin position="109"/>
        <end position="121"/>
    </location>
</feature>
<sequence>MPTNQQIDAARLQGAIARNEVDQLLLPPDQRAQNQPVVTTTPGNITGVGRLFSNAFDDGQEPPAAPTAPTAINSRTGQHPSIANAQQQQQQCCVITTDVHARVVAPPLNRRNSNSRCNHSGSQRRRQTPASPPSARRRPTGTQHAAAAQPDPEDDPGNDHTDADDDNISIPQDVLDDMERERIEAEGGVLWDEDAITADINHVVNSRISKRTRKSYDDYTVRLIIFLFDHREKFPALIPPRLLTKLEAAALSDLQNTTRAGRPKAIRKFIRKAIRDCFQMIDPTDSSTHPINLEEMDFRTLAHFLSTFSKKATRVNVNGEDTVVPHQPGDDPSQVVHLRLGPSSYDSVTSSLANLYKECKVPRDINEKVKDLWATISVYKKGAARDGAKQRKEFGLRTSSGKDPMPFGAYELLCSILHRSRNPQHIAAHLFLTLDWNMLSRVDFIVSSNVEFIGMSSDALRFDVGLTKTDQEGKNNIDHPFHVYSCPENPVVCPVLAMAKHLVKNPRILVGNCKLFKGSNQYEHYFSIFRKIVNSPQHRQSFIDRGLDPKYFGTHSIRKGAVTHIASGVTSSPPIASICIRANWKMPGVMNRYIKWESAGDQYVGRCVSGRKRLDKTFAESIPYFDFSSYSMLEKEVKMRELDQWIKDRMLDGGENESIFFLFKSCLASLIYHRSWLNQTIHDENAIRISPFWYEDIPYANLVTTRYPWTRTEDTPEFTGIPVDVLYLAKIEEQTKRIEELEQRLKADNDRVIKAVNNHLDEALDARAVGGESYGMAKTMMEKLDQLIETSEKAFNDCIHNAAAPFAVGNRGDDDDDDVSFAGLAEEVVDFTPEEETVLHEQALDAAAKERSRQHIEKRKKNQILVGYHKGVLTPLLPEFKYHKKMNLKEMIDLWLVGNRAEHVPPFRVVTPKQVHHFDKNGKRLHDMKQFMQIIKKMAVDNRVWKPQGAKDDYWNSKTVIDMWNGIYDTVAPYLMTVTKSSNGADSTHKSRPDDQAWRTTLRKIKAAIKKGELVL</sequence>
<feature type="compositionally biased region" description="Acidic residues" evidence="2">
    <location>
        <begin position="151"/>
        <end position="167"/>
    </location>
</feature>
<dbReference type="AlphaFoldDB" id="A0ABD3PYD1"/>
<evidence type="ECO:0008006" key="5">
    <source>
        <dbReference type="Google" id="ProtNLM"/>
    </source>
</evidence>
<evidence type="ECO:0000313" key="3">
    <source>
        <dbReference type="EMBL" id="KAL3793017.1"/>
    </source>
</evidence>
<dbReference type="Gene3D" id="1.10.443.10">
    <property type="entry name" value="Intergrase catalytic core"/>
    <property type="match status" value="1"/>
</dbReference>
<feature type="region of interest" description="Disordered" evidence="2">
    <location>
        <begin position="104"/>
        <end position="170"/>
    </location>
</feature>
<accession>A0ABD3PYD1</accession>
<dbReference type="Proteomes" id="UP001530400">
    <property type="component" value="Unassembled WGS sequence"/>
</dbReference>
<protein>
    <recommendedName>
        <fullName evidence="5">Core-binding (CB) domain-containing protein</fullName>
    </recommendedName>
</protein>
<evidence type="ECO:0000256" key="2">
    <source>
        <dbReference type="SAM" id="MobiDB-lite"/>
    </source>
</evidence>
<feature type="coiled-coil region" evidence="1">
    <location>
        <begin position="728"/>
        <end position="758"/>
    </location>
</feature>
<comment type="caution">
    <text evidence="3">The sequence shown here is derived from an EMBL/GenBank/DDBJ whole genome shotgun (WGS) entry which is preliminary data.</text>
</comment>
<keyword evidence="1" id="KW-0175">Coiled coil</keyword>
<name>A0ABD3PYD1_9STRA</name>
<proteinExistence type="predicted"/>
<evidence type="ECO:0000256" key="1">
    <source>
        <dbReference type="SAM" id="Coils"/>
    </source>
</evidence>
<evidence type="ECO:0000313" key="4">
    <source>
        <dbReference type="Proteomes" id="UP001530400"/>
    </source>
</evidence>
<organism evidence="3 4">
    <name type="scientific">Cyclotella atomus</name>
    <dbReference type="NCBI Taxonomy" id="382360"/>
    <lineage>
        <taxon>Eukaryota</taxon>
        <taxon>Sar</taxon>
        <taxon>Stramenopiles</taxon>
        <taxon>Ochrophyta</taxon>
        <taxon>Bacillariophyta</taxon>
        <taxon>Coscinodiscophyceae</taxon>
        <taxon>Thalassiosirophycidae</taxon>
        <taxon>Stephanodiscales</taxon>
        <taxon>Stephanodiscaceae</taxon>
        <taxon>Cyclotella</taxon>
    </lineage>
</organism>
<reference evidence="3 4" key="1">
    <citation type="submission" date="2024-10" db="EMBL/GenBank/DDBJ databases">
        <title>Updated reference genomes for cyclostephanoid diatoms.</title>
        <authorList>
            <person name="Roberts W.R."/>
            <person name="Alverson A.J."/>
        </authorList>
    </citation>
    <scope>NUCLEOTIDE SEQUENCE [LARGE SCALE GENOMIC DNA]</scope>
    <source>
        <strain evidence="3 4">AJA010-31</strain>
    </source>
</reference>
<gene>
    <name evidence="3" type="ORF">ACHAWO_008273</name>
</gene>
<dbReference type="InterPro" id="IPR013762">
    <property type="entry name" value="Integrase-like_cat_sf"/>
</dbReference>
<feature type="compositionally biased region" description="Polar residues" evidence="2">
    <location>
        <begin position="72"/>
        <end position="85"/>
    </location>
</feature>
<keyword evidence="4" id="KW-1185">Reference proteome</keyword>
<feature type="region of interest" description="Disordered" evidence="2">
    <location>
        <begin position="56"/>
        <end position="85"/>
    </location>
</feature>